<feature type="compositionally biased region" description="Basic residues" evidence="5">
    <location>
        <begin position="146"/>
        <end position="157"/>
    </location>
</feature>
<dbReference type="Gene3D" id="3.50.50.60">
    <property type="entry name" value="FAD/NAD(P)-binding domain"/>
    <property type="match status" value="1"/>
</dbReference>
<feature type="compositionally biased region" description="Acidic residues" evidence="5">
    <location>
        <begin position="256"/>
        <end position="265"/>
    </location>
</feature>
<protein>
    <recommendedName>
        <fullName evidence="10">FAD-binding domain-containing protein</fullName>
    </recommendedName>
</protein>
<evidence type="ECO:0008006" key="10">
    <source>
        <dbReference type="Google" id="ProtNLM"/>
    </source>
</evidence>
<feature type="compositionally biased region" description="Acidic residues" evidence="5">
    <location>
        <begin position="127"/>
        <end position="141"/>
    </location>
</feature>
<sequence>MSDSTTKRVKVPKPEKKKPEHTSESSTDVAVETLAAEEPLIDIPVVKKKKERRVKTEADIAAKQERKRLRKEAELAKKGPAAAAVSAPKPTAQNKTPKWKQFLKNSSEADNAEQLKDTSYKVKGDDGSGDEDSDSESESDEDKAKASKKKADKKRKSDKGMENGASKSKKSKQEDSSTIASLDTATPGLAYLVEWKRARATWKFQKLRQVWLINNMYDDTQLPSTHWGIFLDYIHDLKGAARTAAIQEAKKIVEAPEPEEDEKENEEDKEKDSGEEKAEDEEMKDANTEAEESTIPLSEEEKAAEEAAKAAKIEAKRAAEVKSARALDVLRQAIMIMKFSRGFELVMSSTSASLEFTACVNATPTKARVIIVGAGIGGLTLAALLERAGIEYQIFERAAMVKPLGSALSIGANVMPLFEQLGILDQILANAKPFGFSTGYNELREATRTLDYSPAEKIGGYLPHIISRPILVDILLKLVPANKITFSKKILSCKQDDEGVTIACSDNSVYQADIIVGADGAYSGVRQNLYKQLMAKGQLPKSDNADLPFNSTCLVGQTRPLDPEVFKHLSDSHTWFETIIGENKPYASWYNDVFRALMKWMPKSLFTRSLSVMYSYRPQASFLPPVKDRGMIKPAPQASLARARANAAARASRASSRRASSAQAI</sequence>
<evidence type="ECO:0000256" key="3">
    <source>
        <dbReference type="ARBA" id="ARBA00022827"/>
    </source>
</evidence>
<dbReference type="Pfam" id="PF01494">
    <property type="entry name" value="FAD_binding_3"/>
    <property type="match status" value="1"/>
</dbReference>
<dbReference type="InterPro" id="IPR050562">
    <property type="entry name" value="FAD_mOase_fung"/>
</dbReference>
<name>A0A9P8D1B9_MORAP</name>
<feature type="domain" description="FAD-binding" evidence="6">
    <location>
        <begin position="367"/>
        <end position="550"/>
    </location>
</feature>
<evidence type="ECO:0000313" key="9">
    <source>
        <dbReference type="Proteomes" id="UP000717515"/>
    </source>
</evidence>
<evidence type="ECO:0000259" key="7">
    <source>
        <dbReference type="Pfam" id="PF10180"/>
    </source>
</evidence>
<dbReference type="AlphaFoldDB" id="A0A9P8D1B9"/>
<feature type="compositionally biased region" description="Low complexity" evidence="5">
    <location>
        <begin position="78"/>
        <end position="92"/>
    </location>
</feature>
<dbReference type="PRINTS" id="PR00420">
    <property type="entry name" value="RNGMNOXGNASE"/>
</dbReference>
<feature type="compositionally biased region" description="Basic and acidic residues" evidence="5">
    <location>
        <begin position="266"/>
        <end position="276"/>
    </location>
</feature>
<organism evidence="8 9">
    <name type="scientific">Mortierella alpina</name>
    <name type="common">Oleaginous fungus</name>
    <name type="synonym">Mortierella renispora</name>
    <dbReference type="NCBI Taxonomy" id="64518"/>
    <lineage>
        <taxon>Eukaryota</taxon>
        <taxon>Fungi</taxon>
        <taxon>Fungi incertae sedis</taxon>
        <taxon>Mucoromycota</taxon>
        <taxon>Mortierellomycotina</taxon>
        <taxon>Mortierellomycetes</taxon>
        <taxon>Mortierellales</taxon>
        <taxon>Mortierellaceae</taxon>
        <taxon>Mortierella</taxon>
    </lineage>
</organism>
<feature type="compositionally biased region" description="Acidic residues" evidence="5">
    <location>
        <begin position="277"/>
        <end position="292"/>
    </location>
</feature>
<dbReference type="SUPFAM" id="SSF51905">
    <property type="entry name" value="FAD/NAD(P)-binding domain"/>
    <property type="match status" value="1"/>
</dbReference>
<feature type="region of interest" description="Disordered" evidence="5">
    <location>
        <begin position="49"/>
        <end position="180"/>
    </location>
</feature>
<dbReference type="Proteomes" id="UP000717515">
    <property type="component" value="Unassembled WGS sequence"/>
</dbReference>
<accession>A0A9P8D1B9</accession>
<dbReference type="Pfam" id="PF10180">
    <property type="entry name" value="WKF"/>
    <property type="match status" value="1"/>
</dbReference>
<feature type="region of interest" description="Disordered" evidence="5">
    <location>
        <begin position="643"/>
        <end position="665"/>
    </location>
</feature>
<comment type="caution">
    <text evidence="8">The sequence shown here is derived from an EMBL/GenBank/DDBJ whole genome shotgun (WGS) entry which is preliminary data.</text>
</comment>
<feature type="compositionally biased region" description="Basic and acidic residues" evidence="5">
    <location>
        <begin position="54"/>
        <end position="64"/>
    </location>
</feature>
<dbReference type="InterPro" id="IPR019327">
    <property type="entry name" value="WKF"/>
</dbReference>
<feature type="region of interest" description="Disordered" evidence="5">
    <location>
        <begin position="1"/>
        <end position="29"/>
    </location>
</feature>
<evidence type="ECO:0000256" key="2">
    <source>
        <dbReference type="ARBA" id="ARBA00022630"/>
    </source>
</evidence>
<keyword evidence="2" id="KW-0285">Flavoprotein</keyword>
<dbReference type="PANTHER" id="PTHR47356:SF2">
    <property type="entry name" value="FAD-BINDING DOMAIN-CONTAINING PROTEIN-RELATED"/>
    <property type="match status" value="1"/>
</dbReference>
<keyword evidence="4" id="KW-0560">Oxidoreductase</keyword>
<dbReference type="PANTHER" id="PTHR47356">
    <property type="entry name" value="FAD-DEPENDENT MONOOXYGENASE ASQG-RELATED"/>
    <property type="match status" value="1"/>
</dbReference>
<dbReference type="GO" id="GO:0071949">
    <property type="term" value="F:FAD binding"/>
    <property type="evidence" value="ECO:0007669"/>
    <property type="project" value="InterPro"/>
</dbReference>
<feature type="compositionally biased region" description="Basic and acidic residues" evidence="5">
    <location>
        <begin position="12"/>
        <end position="23"/>
    </location>
</feature>
<evidence type="ECO:0000256" key="4">
    <source>
        <dbReference type="ARBA" id="ARBA00023002"/>
    </source>
</evidence>
<feature type="domain" description="WKF" evidence="7">
    <location>
        <begin position="190"/>
        <end position="252"/>
    </location>
</feature>
<evidence type="ECO:0000313" key="8">
    <source>
        <dbReference type="EMBL" id="KAG9327051.1"/>
    </source>
</evidence>
<reference evidence="8" key="1">
    <citation type="submission" date="2021-07" db="EMBL/GenBank/DDBJ databases">
        <title>Draft genome of Mortierella alpina, strain LL118, isolated from an aspen leaf litter sample.</title>
        <authorList>
            <person name="Yang S."/>
            <person name="Vinatzer B.A."/>
        </authorList>
    </citation>
    <scope>NUCLEOTIDE SEQUENCE</scope>
    <source>
        <strain evidence="8">LL118</strain>
    </source>
</reference>
<dbReference type="InterPro" id="IPR036188">
    <property type="entry name" value="FAD/NAD-bd_sf"/>
</dbReference>
<evidence type="ECO:0000259" key="6">
    <source>
        <dbReference type="Pfam" id="PF01494"/>
    </source>
</evidence>
<gene>
    <name evidence="8" type="ORF">KVV02_006528</name>
</gene>
<dbReference type="InterPro" id="IPR002938">
    <property type="entry name" value="FAD-bd"/>
</dbReference>
<dbReference type="EMBL" id="JAIFTL010000010">
    <property type="protein sequence ID" value="KAG9327051.1"/>
    <property type="molecule type" value="Genomic_DNA"/>
</dbReference>
<evidence type="ECO:0000256" key="5">
    <source>
        <dbReference type="SAM" id="MobiDB-lite"/>
    </source>
</evidence>
<dbReference type="GO" id="GO:0004497">
    <property type="term" value="F:monooxygenase activity"/>
    <property type="evidence" value="ECO:0007669"/>
    <property type="project" value="InterPro"/>
</dbReference>
<evidence type="ECO:0000256" key="1">
    <source>
        <dbReference type="ARBA" id="ARBA00007992"/>
    </source>
</evidence>
<feature type="compositionally biased region" description="Basic and acidic residues" evidence="5">
    <location>
        <begin position="113"/>
        <end position="126"/>
    </location>
</feature>
<comment type="similarity">
    <text evidence="1">Belongs to the paxM FAD-dependent monooxygenase family.</text>
</comment>
<keyword evidence="3" id="KW-0274">FAD</keyword>
<feature type="region of interest" description="Disordered" evidence="5">
    <location>
        <begin position="252"/>
        <end position="303"/>
    </location>
</feature>
<proteinExistence type="inferred from homology"/>